<sequence length="154" mass="17447">MKASTALAAVDTATFAISGVAADLSKFQDFSQCEKIITRKEIHDVTPHEWAERAKAVRTLATTKKPIMDISLFTSREMNFLGGLDTLEQAGDVNNLTIWEQIAYVHFTSSDIVHDNNIFLLFHRKIIARIEQMLIEGNPKFGALFYWATEQELR</sequence>
<name>A0A4P9W3F0_9FUNG</name>
<keyword evidence="3" id="KW-1185">Reference proteome</keyword>
<gene>
    <name evidence="2" type="ORF">BDK51DRAFT_34667</name>
</gene>
<organism evidence="2 3">
    <name type="scientific">Blyttiomyces helicus</name>
    <dbReference type="NCBI Taxonomy" id="388810"/>
    <lineage>
        <taxon>Eukaryota</taxon>
        <taxon>Fungi</taxon>
        <taxon>Fungi incertae sedis</taxon>
        <taxon>Chytridiomycota</taxon>
        <taxon>Chytridiomycota incertae sedis</taxon>
        <taxon>Chytridiomycetes</taxon>
        <taxon>Chytridiomycetes incertae sedis</taxon>
        <taxon>Blyttiomyces</taxon>
    </lineage>
</organism>
<dbReference type="AlphaFoldDB" id="A0A4P9W3F0"/>
<dbReference type="OrthoDB" id="2123541at2759"/>
<evidence type="ECO:0000313" key="2">
    <source>
        <dbReference type="EMBL" id="RKO85773.1"/>
    </source>
</evidence>
<proteinExistence type="predicted"/>
<dbReference type="Pfam" id="PF00264">
    <property type="entry name" value="Tyrosinase"/>
    <property type="match status" value="1"/>
</dbReference>
<feature type="non-terminal residue" evidence="2">
    <location>
        <position position="154"/>
    </location>
</feature>
<dbReference type="Proteomes" id="UP000269721">
    <property type="component" value="Unassembled WGS sequence"/>
</dbReference>
<dbReference type="InterPro" id="IPR008922">
    <property type="entry name" value="Di-copper_centre_dom_sf"/>
</dbReference>
<dbReference type="SUPFAM" id="SSF48056">
    <property type="entry name" value="Di-copper centre-containing domain"/>
    <property type="match status" value="1"/>
</dbReference>
<protein>
    <recommendedName>
        <fullName evidence="1">Tyrosinase copper-binding domain-containing protein</fullName>
    </recommendedName>
</protein>
<feature type="domain" description="Tyrosinase copper-binding" evidence="1">
    <location>
        <begin position="98"/>
        <end position="150"/>
    </location>
</feature>
<dbReference type="InterPro" id="IPR002227">
    <property type="entry name" value="Tyrosinase_Cu-bd"/>
</dbReference>
<evidence type="ECO:0000313" key="3">
    <source>
        <dbReference type="Proteomes" id="UP000269721"/>
    </source>
</evidence>
<dbReference type="Gene3D" id="1.10.1280.10">
    <property type="entry name" value="Di-copper center containing domain from catechol oxidase"/>
    <property type="match status" value="1"/>
</dbReference>
<evidence type="ECO:0000259" key="1">
    <source>
        <dbReference type="Pfam" id="PF00264"/>
    </source>
</evidence>
<reference evidence="3" key="1">
    <citation type="journal article" date="2018" name="Nat. Microbiol.">
        <title>Leveraging single-cell genomics to expand the fungal tree of life.</title>
        <authorList>
            <person name="Ahrendt S.R."/>
            <person name="Quandt C.A."/>
            <person name="Ciobanu D."/>
            <person name="Clum A."/>
            <person name="Salamov A."/>
            <person name="Andreopoulos B."/>
            <person name="Cheng J.F."/>
            <person name="Woyke T."/>
            <person name="Pelin A."/>
            <person name="Henrissat B."/>
            <person name="Reynolds N.K."/>
            <person name="Benny G.L."/>
            <person name="Smith M.E."/>
            <person name="James T.Y."/>
            <person name="Grigoriev I.V."/>
        </authorList>
    </citation>
    <scope>NUCLEOTIDE SEQUENCE [LARGE SCALE GENOMIC DNA]</scope>
</reference>
<dbReference type="EMBL" id="KZ998762">
    <property type="protein sequence ID" value="RKO85773.1"/>
    <property type="molecule type" value="Genomic_DNA"/>
</dbReference>
<accession>A0A4P9W3F0</accession>
<dbReference type="GO" id="GO:0016491">
    <property type="term" value="F:oxidoreductase activity"/>
    <property type="evidence" value="ECO:0007669"/>
    <property type="project" value="InterPro"/>
</dbReference>